<organism evidence="2 3">
    <name type="scientific">Galdieria yellowstonensis</name>
    <dbReference type="NCBI Taxonomy" id="3028027"/>
    <lineage>
        <taxon>Eukaryota</taxon>
        <taxon>Rhodophyta</taxon>
        <taxon>Bangiophyceae</taxon>
        <taxon>Galdieriales</taxon>
        <taxon>Galdieriaceae</taxon>
        <taxon>Galdieria</taxon>
    </lineage>
</organism>
<dbReference type="AlphaFoldDB" id="A0AAV9IAP3"/>
<evidence type="ECO:0000313" key="3">
    <source>
        <dbReference type="Proteomes" id="UP001300502"/>
    </source>
</evidence>
<comment type="caution">
    <text evidence="2">The sequence shown here is derived from an EMBL/GenBank/DDBJ whole genome shotgun (WGS) entry which is preliminary data.</text>
</comment>
<dbReference type="PANTHER" id="PTHR46421">
    <property type="entry name" value="PROGRAMMED CELL DEATH PROTEIN 2-LIKE"/>
    <property type="match status" value="1"/>
</dbReference>
<gene>
    <name evidence="2" type="ORF">GAYE_SCF03G2287</name>
</gene>
<feature type="domain" description="Programmed cell death protein 2 C-terminal" evidence="1">
    <location>
        <begin position="238"/>
        <end position="354"/>
    </location>
</feature>
<evidence type="ECO:0000313" key="2">
    <source>
        <dbReference type="EMBL" id="KAK4524387.1"/>
    </source>
</evidence>
<dbReference type="GO" id="GO:0005737">
    <property type="term" value="C:cytoplasm"/>
    <property type="evidence" value="ECO:0007669"/>
    <property type="project" value="InterPro"/>
</dbReference>
<dbReference type="EMBL" id="JANCYU010000023">
    <property type="protein sequence ID" value="KAK4524387.1"/>
    <property type="molecule type" value="Genomic_DNA"/>
</dbReference>
<accession>A0AAV9IAP3</accession>
<dbReference type="InterPro" id="IPR052815">
    <property type="entry name" value="PDCD2-like_regulator"/>
</dbReference>
<keyword evidence="3" id="KW-1185">Reference proteome</keyword>
<sequence>MTIEDQVVLLGVPCQAPKLESEACFLGGRPVWIGDQPELCQICCSRCKSSEKVVFLFQSSTSYEEDFERVLYLFVCLKEQCLQSSDGWILLRSQVKRKPADEALVVKEEQDSWDDFHTVEELWSNEADVFSAESSSCDLEKLIEGWKDFSLSRNSKRRSLLSSKYGEYADSSTWNSTVLLPQVFLYTIEEPHTAEGYKADPHIQFLQEQFFQSDGKQRDDELGDEGAAFFAEIDKEEWKYYKRIERCPKQCIRYQFGGVPLFTPCSKWDSYTNGKIPRCQRCGSDRVFELQLMSQFLYFLKETSKKRNMQISCLDDTHLFMSLSTVLVFTCSKDCKAARESSDISISTYSREYVLPIFENVSPQVELLSKKNLPETH</sequence>
<proteinExistence type="predicted"/>
<dbReference type="InterPro" id="IPR007320">
    <property type="entry name" value="PDCD2_C"/>
</dbReference>
<dbReference type="Pfam" id="PF04194">
    <property type="entry name" value="PDCD2_C"/>
    <property type="match status" value="1"/>
</dbReference>
<reference evidence="2 3" key="1">
    <citation type="submission" date="2022-07" db="EMBL/GenBank/DDBJ databases">
        <title>Genome-wide signatures of adaptation to extreme environments.</title>
        <authorList>
            <person name="Cho C.H."/>
            <person name="Yoon H.S."/>
        </authorList>
    </citation>
    <scope>NUCLEOTIDE SEQUENCE [LARGE SCALE GENOMIC DNA]</scope>
    <source>
        <strain evidence="2 3">108.79 E11</strain>
    </source>
</reference>
<protein>
    <recommendedName>
        <fullName evidence="1">Programmed cell death protein 2 C-terminal domain-containing protein</fullName>
    </recommendedName>
</protein>
<evidence type="ECO:0000259" key="1">
    <source>
        <dbReference type="Pfam" id="PF04194"/>
    </source>
</evidence>
<dbReference type="PANTHER" id="PTHR46421:SF1">
    <property type="entry name" value="PROGRAMMED CELL DEATH PROTEIN 2-LIKE"/>
    <property type="match status" value="1"/>
</dbReference>
<name>A0AAV9IAP3_9RHOD</name>
<dbReference type="Proteomes" id="UP001300502">
    <property type="component" value="Unassembled WGS sequence"/>
</dbReference>